<dbReference type="EMBL" id="CAJNOI010000587">
    <property type="protein sequence ID" value="CAF1312493.1"/>
    <property type="molecule type" value="Genomic_DNA"/>
</dbReference>
<evidence type="ECO:0008006" key="5">
    <source>
        <dbReference type="Google" id="ProtNLM"/>
    </source>
</evidence>
<dbReference type="AlphaFoldDB" id="A0A815ZDC4"/>
<reference evidence="3" key="1">
    <citation type="submission" date="2021-02" db="EMBL/GenBank/DDBJ databases">
        <authorList>
            <person name="Nowell W R."/>
        </authorList>
    </citation>
    <scope>NUCLEOTIDE SEQUENCE</scope>
</reference>
<protein>
    <recommendedName>
        <fullName evidence="5">UPAR/Ly6 domain-containing protein</fullName>
    </recommendedName>
</protein>
<dbReference type="Proteomes" id="UP000663832">
    <property type="component" value="Unassembled WGS sequence"/>
</dbReference>
<accession>A0A815ZDC4</accession>
<dbReference type="Proteomes" id="UP000663877">
    <property type="component" value="Unassembled WGS sequence"/>
</dbReference>
<evidence type="ECO:0000313" key="2">
    <source>
        <dbReference type="EMBL" id="CAF1312493.1"/>
    </source>
</evidence>
<keyword evidence="1" id="KW-0812">Transmembrane</keyword>
<proteinExistence type="predicted"/>
<keyword evidence="4" id="KW-1185">Reference proteome</keyword>
<comment type="caution">
    <text evidence="3">The sequence shown here is derived from an EMBL/GenBank/DDBJ whole genome shotgun (WGS) entry which is preliminary data.</text>
</comment>
<evidence type="ECO:0000313" key="3">
    <source>
        <dbReference type="EMBL" id="CAF1580814.1"/>
    </source>
</evidence>
<keyword evidence="1" id="KW-1133">Transmembrane helix</keyword>
<sequence length="126" mass="14359">MPNSNSNITENFATLFKLHMMITETKSIVCISCTNLNNSNCDDPFNLTSTTFSYILNQTYCQKMISINGIIQRSSSDQYCSSFNTIGISSAYCCSDRDYCNKTNQFYQSFTFIVILISLAFFKIFL</sequence>
<dbReference type="OrthoDB" id="10035615at2759"/>
<evidence type="ECO:0000256" key="1">
    <source>
        <dbReference type="SAM" id="Phobius"/>
    </source>
</evidence>
<organism evidence="3 4">
    <name type="scientific">Adineta steineri</name>
    <dbReference type="NCBI Taxonomy" id="433720"/>
    <lineage>
        <taxon>Eukaryota</taxon>
        <taxon>Metazoa</taxon>
        <taxon>Spiralia</taxon>
        <taxon>Gnathifera</taxon>
        <taxon>Rotifera</taxon>
        <taxon>Eurotatoria</taxon>
        <taxon>Bdelloidea</taxon>
        <taxon>Adinetida</taxon>
        <taxon>Adinetidae</taxon>
        <taxon>Adineta</taxon>
    </lineage>
</organism>
<name>A0A815ZDC4_9BILA</name>
<gene>
    <name evidence="2" type="ORF">BJG266_LOCUS32893</name>
    <name evidence="3" type="ORF">QVE165_LOCUS50005</name>
</gene>
<evidence type="ECO:0000313" key="4">
    <source>
        <dbReference type="Proteomes" id="UP000663832"/>
    </source>
</evidence>
<keyword evidence="1" id="KW-0472">Membrane</keyword>
<feature type="transmembrane region" description="Helical" evidence="1">
    <location>
        <begin position="106"/>
        <end position="125"/>
    </location>
</feature>
<dbReference type="EMBL" id="CAJNOM010000948">
    <property type="protein sequence ID" value="CAF1580814.1"/>
    <property type="molecule type" value="Genomic_DNA"/>
</dbReference>